<keyword evidence="1" id="KW-0805">Transcription regulation</keyword>
<evidence type="ECO:0000259" key="5">
    <source>
        <dbReference type="PROSITE" id="PS50977"/>
    </source>
</evidence>
<dbReference type="InterPro" id="IPR009057">
    <property type="entry name" value="Homeodomain-like_sf"/>
</dbReference>
<name>A0A1H2EQF8_9GAMM</name>
<evidence type="ECO:0000256" key="4">
    <source>
        <dbReference type="PROSITE-ProRule" id="PRU00335"/>
    </source>
</evidence>
<evidence type="ECO:0000256" key="2">
    <source>
        <dbReference type="ARBA" id="ARBA00023125"/>
    </source>
</evidence>
<dbReference type="OrthoDB" id="9809772at2"/>
<feature type="DNA-binding region" description="H-T-H motif" evidence="4">
    <location>
        <begin position="42"/>
        <end position="61"/>
    </location>
</feature>
<evidence type="ECO:0000313" key="7">
    <source>
        <dbReference type="Proteomes" id="UP000243924"/>
    </source>
</evidence>
<evidence type="ECO:0000256" key="3">
    <source>
        <dbReference type="ARBA" id="ARBA00023163"/>
    </source>
</evidence>
<reference evidence="7" key="1">
    <citation type="submission" date="2016-10" db="EMBL/GenBank/DDBJ databases">
        <authorList>
            <person name="Varghese N."/>
            <person name="Submissions S."/>
        </authorList>
    </citation>
    <scope>NUCLEOTIDE SEQUENCE [LARGE SCALE GENOMIC DNA]</scope>
    <source>
        <strain evidence="7">CECT 8338</strain>
    </source>
</reference>
<dbReference type="AlphaFoldDB" id="A0A1H2EQF8"/>
<organism evidence="6 7">
    <name type="scientific">Halopseudomonas salegens</name>
    <dbReference type="NCBI Taxonomy" id="1434072"/>
    <lineage>
        <taxon>Bacteria</taxon>
        <taxon>Pseudomonadati</taxon>
        <taxon>Pseudomonadota</taxon>
        <taxon>Gammaproteobacteria</taxon>
        <taxon>Pseudomonadales</taxon>
        <taxon>Pseudomonadaceae</taxon>
        <taxon>Halopseudomonas</taxon>
    </lineage>
</organism>
<dbReference type="InterPro" id="IPR036271">
    <property type="entry name" value="Tet_transcr_reg_TetR-rel_C_sf"/>
</dbReference>
<evidence type="ECO:0000256" key="1">
    <source>
        <dbReference type="ARBA" id="ARBA00023015"/>
    </source>
</evidence>
<accession>A0A1H2EQF8</accession>
<dbReference type="PROSITE" id="PS50977">
    <property type="entry name" value="HTH_TETR_2"/>
    <property type="match status" value="1"/>
</dbReference>
<dbReference type="EMBL" id="LT629787">
    <property type="protein sequence ID" value="SDT97183.1"/>
    <property type="molecule type" value="Genomic_DNA"/>
</dbReference>
<dbReference type="Proteomes" id="UP000243924">
    <property type="component" value="Chromosome I"/>
</dbReference>
<feature type="domain" description="HTH tetR-type" evidence="5">
    <location>
        <begin position="19"/>
        <end position="79"/>
    </location>
</feature>
<dbReference type="STRING" id="1434072.SAMN05216210_0935"/>
<sequence>MQKHETKPARSIPVSEKGRKTRASILDVAENILIEEGYGELSSRGIADRLGIRLSNVQYYFPVRGSLLSGVFERALHAAQADLMASSDHRGLEPLVRYILTDQQSSRSCRLFWELWALAAKDEIAAGVKAAFYSAYQDALQAAIAVEVPDSSDQQRRHRALLIMSLLEGVSLFRDADGTGALDDSLVAAALALARGGKGG</sequence>
<keyword evidence="7" id="KW-1185">Reference proteome</keyword>
<keyword evidence="2 4" id="KW-0238">DNA-binding</keyword>
<protein>
    <submittedName>
        <fullName evidence="6">Transcriptional regulator, TetR family</fullName>
    </submittedName>
</protein>
<dbReference type="GO" id="GO:0003700">
    <property type="term" value="F:DNA-binding transcription factor activity"/>
    <property type="evidence" value="ECO:0007669"/>
    <property type="project" value="TreeGrafter"/>
</dbReference>
<proteinExistence type="predicted"/>
<gene>
    <name evidence="6" type="ORF">SAMN05216210_0935</name>
</gene>
<dbReference type="PANTHER" id="PTHR30055">
    <property type="entry name" value="HTH-TYPE TRANSCRIPTIONAL REGULATOR RUTR"/>
    <property type="match status" value="1"/>
</dbReference>
<dbReference type="SUPFAM" id="SSF48498">
    <property type="entry name" value="Tetracyclin repressor-like, C-terminal domain"/>
    <property type="match status" value="1"/>
</dbReference>
<dbReference type="RefSeq" id="WP_092384617.1">
    <property type="nucleotide sequence ID" value="NZ_LT629787.1"/>
</dbReference>
<dbReference type="SUPFAM" id="SSF46689">
    <property type="entry name" value="Homeodomain-like"/>
    <property type="match status" value="1"/>
</dbReference>
<evidence type="ECO:0000313" key="6">
    <source>
        <dbReference type="EMBL" id="SDT97183.1"/>
    </source>
</evidence>
<dbReference type="PANTHER" id="PTHR30055:SF234">
    <property type="entry name" value="HTH-TYPE TRANSCRIPTIONAL REGULATOR BETI"/>
    <property type="match status" value="1"/>
</dbReference>
<dbReference type="Gene3D" id="1.10.357.10">
    <property type="entry name" value="Tetracycline Repressor, domain 2"/>
    <property type="match status" value="1"/>
</dbReference>
<dbReference type="InterPro" id="IPR050109">
    <property type="entry name" value="HTH-type_TetR-like_transc_reg"/>
</dbReference>
<dbReference type="InterPro" id="IPR001647">
    <property type="entry name" value="HTH_TetR"/>
</dbReference>
<keyword evidence="3" id="KW-0804">Transcription</keyword>
<dbReference type="GO" id="GO:0000976">
    <property type="term" value="F:transcription cis-regulatory region binding"/>
    <property type="evidence" value="ECO:0007669"/>
    <property type="project" value="TreeGrafter"/>
</dbReference>